<reference evidence="2 3" key="1">
    <citation type="submission" date="2017-07" db="EMBL/GenBank/DDBJ databases">
        <authorList>
            <person name="Sun Z.S."/>
            <person name="Albrecht U."/>
            <person name="Echele G."/>
            <person name="Lee C.C."/>
        </authorList>
    </citation>
    <scope>NUCLEOTIDE SEQUENCE [LARGE SCALE GENOMIC DNA]</scope>
    <source>
        <strain evidence="2 3">CGMCC 1.12672</strain>
    </source>
</reference>
<dbReference type="OrthoDB" id="7390113at2"/>
<keyword evidence="3" id="KW-1185">Reference proteome</keyword>
<dbReference type="SUPFAM" id="SSF54427">
    <property type="entry name" value="NTF2-like"/>
    <property type="match status" value="1"/>
</dbReference>
<feature type="domain" description="DUF4440" evidence="1">
    <location>
        <begin position="37"/>
        <end position="141"/>
    </location>
</feature>
<dbReference type="InterPro" id="IPR027843">
    <property type="entry name" value="DUF4440"/>
</dbReference>
<proteinExistence type="predicted"/>
<dbReference type="Proteomes" id="UP000219494">
    <property type="component" value="Unassembled WGS sequence"/>
</dbReference>
<gene>
    <name evidence="2" type="ORF">SAMN06297144_1329</name>
</gene>
<dbReference type="InterPro" id="IPR032710">
    <property type="entry name" value="NTF2-like_dom_sf"/>
</dbReference>
<organism evidence="2 3">
    <name type="scientific">Sphingomonas guangdongensis</name>
    <dbReference type="NCBI Taxonomy" id="1141890"/>
    <lineage>
        <taxon>Bacteria</taxon>
        <taxon>Pseudomonadati</taxon>
        <taxon>Pseudomonadota</taxon>
        <taxon>Alphaproteobacteria</taxon>
        <taxon>Sphingomonadales</taxon>
        <taxon>Sphingomonadaceae</taxon>
        <taxon>Sphingomonas</taxon>
    </lineage>
</organism>
<dbReference type="Gene3D" id="3.10.450.50">
    <property type="match status" value="1"/>
</dbReference>
<dbReference type="AlphaFoldDB" id="A0A285QLK3"/>
<protein>
    <recommendedName>
        <fullName evidence="1">DUF4440 domain-containing protein</fullName>
    </recommendedName>
</protein>
<sequence length="152" mass="16185">MMWIALALWVQAAAIECQPASGTADGAALAATSVGIREAFARSDVAAIARYHHPDITKSLAPDRFFSGQAALVADLRATFATVRLRFVTNDVERLDVCGDTAVEMTRYAVEVTPRAGGAAATVRGRAMIVYVRSATAPNGWLSLRELVQPHG</sequence>
<dbReference type="Pfam" id="PF14534">
    <property type="entry name" value="DUF4440"/>
    <property type="match status" value="1"/>
</dbReference>
<dbReference type="EMBL" id="OBMI01000001">
    <property type="protein sequence ID" value="SOB80972.1"/>
    <property type="molecule type" value="Genomic_DNA"/>
</dbReference>
<evidence type="ECO:0000313" key="3">
    <source>
        <dbReference type="Proteomes" id="UP000219494"/>
    </source>
</evidence>
<evidence type="ECO:0000313" key="2">
    <source>
        <dbReference type="EMBL" id="SOB80972.1"/>
    </source>
</evidence>
<name>A0A285QLK3_9SPHN</name>
<dbReference type="RefSeq" id="WP_097063117.1">
    <property type="nucleotide sequence ID" value="NZ_OBMI01000001.1"/>
</dbReference>
<evidence type="ECO:0000259" key="1">
    <source>
        <dbReference type="Pfam" id="PF14534"/>
    </source>
</evidence>
<accession>A0A285QLK3</accession>